<feature type="chain" id="PRO_5014986749" description="PEP-CTERM sorting domain-containing protein" evidence="2">
    <location>
        <begin position="19"/>
        <end position="296"/>
    </location>
</feature>
<evidence type="ECO:0000313" key="4">
    <source>
        <dbReference type="Proteomes" id="UP000231553"/>
    </source>
</evidence>
<feature type="signal peptide" evidence="2">
    <location>
        <begin position="1"/>
        <end position="18"/>
    </location>
</feature>
<gene>
    <name evidence="3" type="ORF">CVM52_06805</name>
</gene>
<dbReference type="AlphaFoldDB" id="A0A2M8J3W6"/>
<name>A0A2M8J3W6_9RHOB</name>
<dbReference type="NCBIfam" id="TIGR03370">
    <property type="entry name" value="VPLPA-CTERM"/>
    <property type="match status" value="1"/>
</dbReference>
<keyword evidence="1" id="KW-1133">Transmembrane helix</keyword>
<evidence type="ECO:0000256" key="2">
    <source>
        <dbReference type="SAM" id="SignalP"/>
    </source>
</evidence>
<organism evidence="3 4">
    <name type="scientific">Pseudooceanicola lipolyticus</name>
    <dbReference type="NCBI Taxonomy" id="2029104"/>
    <lineage>
        <taxon>Bacteria</taxon>
        <taxon>Pseudomonadati</taxon>
        <taxon>Pseudomonadota</taxon>
        <taxon>Alphaproteobacteria</taxon>
        <taxon>Rhodobacterales</taxon>
        <taxon>Paracoccaceae</taxon>
        <taxon>Pseudooceanicola</taxon>
    </lineage>
</organism>
<proteinExistence type="predicted"/>
<evidence type="ECO:0000313" key="3">
    <source>
        <dbReference type="EMBL" id="PJE37469.1"/>
    </source>
</evidence>
<keyword evidence="4" id="KW-1185">Reference proteome</keyword>
<keyword evidence="2" id="KW-0732">Signal</keyword>
<keyword evidence="1" id="KW-0812">Transmembrane</keyword>
<dbReference type="InterPro" id="IPR022472">
    <property type="entry name" value="VPLPA-CTERM"/>
</dbReference>
<accession>A0A2M8J3W6</accession>
<comment type="caution">
    <text evidence="3">The sequence shown here is derived from an EMBL/GenBank/DDBJ whole genome shotgun (WGS) entry which is preliminary data.</text>
</comment>
<feature type="transmembrane region" description="Helical" evidence="1">
    <location>
        <begin position="271"/>
        <end position="289"/>
    </location>
</feature>
<evidence type="ECO:0008006" key="5">
    <source>
        <dbReference type="Google" id="ProtNLM"/>
    </source>
</evidence>
<protein>
    <recommendedName>
        <fullName evidence="5">PEP-CTERM sorting domain-containing protein</fullName>
    </recommendedName>
</protein>
<dbReference type="RefSeq" id="WP_100161758.1">
    <property type="nucleotide sequence ID" value="NZ_PGTB01000014.1"/>
</dbReference>
<dbReference type="Proteomes" id="UP000231553">
    <property type="component" value="Unassembled WGS sequence"/>
</dbReference>
<evidence type="ECO:0000256" key="1">
    <source>
        <dbReference type="SAM" id="Phobius"/>
    </source>
</evidence>
<reference evidence="3 4" key="1">
    <citation type="journal article" date="2018" name="Int. J. Syst. Evol. Microbiol.">
        <title>Pseudooceanicola lipolyticus sp. nov., a marine alphaproteobacterium, reclassification of Oceanicola flagellatus as Pseudooceanicola flagellatus comb. nov. and emended description of the genus Pseudooceanicola.</title>
        <authorList>
            <person name="Huang M.-M."/>
            <person name="Guo L.-L."/>
            <person name="Wu Y.-H."/>
            <person name="Lai Q.-L."/>
            <person name="Shao Z.-Z."/>
            <person name="Wang C.-S."/>
            <person name="Wu M."/>
            <person name="Xu X.-W."/>
        </authorList>
    </citation>
    <scope>NUCLEOTIDE SEQUENCE [LARGE SCALE GENOMIC DNA]</scope>
    <source>
        <strain evidence="3 4">157</strain>
    </source>
</reference>
<sequence>MKAFWAISFICATTNVNAATLHFDDLKKQYIEAFPTDRSDEWPEGWNWQYRENGYSVTPSLSHPEYAQFYDEDGSLVLFAFTYGTSENFKAAKFERDDGASFSLQEFDLELSNSQDFTYYRYPRVGNDPYSDPSPQTLYGLWDMLFLVGETTDGNTVSSTISITSVTQKQLRTQVSDADLGYKFNDLKSLTFYMPDSNNPTWSSDTCRPEHIQALSFAAQLDPNSCDTPTSPIKYLNGNPAYYVNHDYSETAQGIAKIHSVTLGAPMPVPVPLPAGGVLLLGALGVLGVRRRLNSR</sequence>
<dbReference type="EMBL" id="PGTB01000014">
    <property type="protein sequence ID" value="PJE37469.1"/>
    <property type="molecule type" value="Genomic_DNA"/>
</dbReference>
<keyword evidence="1" id="KW-0472">Membrane</keyword>